<evidence type="ECO:0000256" key="4">
    <source>
        <dbReference type="SAM" id="MobiDB-lite"/>
    </source>
</evidence>
<reference evidence="5" key="1">
    <citation type="submission" date="2021-01" db="EMBL/GenBank/DDBJ databases">
        <authorList>
            <consortium name="Genoscope - CEA"/>
            <person name="William W."/>
        </authorList>
    </citation>
    <scope>NUCLEOTIDE SEQUENCE</scope>
</reference>
<feature type="compositionally biased region" description="Polar residues" evidence="4">
    <location>
        <begin position="648"/>
        <end position="668"/>
    </location>
</feature>
<dbReference type="Proteomes" id="UP000692954">
    <property type="component" value="Unassembled WGS sequence"/>
</dbReference>
<dbReference type="GO" id="GO:0010468">
    <property type="term" value="P:regulation of gene expression"/>
    <property type="evidence" value="ECO:0007669"/>
    <property type="project" value="TreeGrafter"/>
</dbReference>
<evidence type="ECO:0000256" key="1">
    <source>
        <dbReference type="ARBA" id="ARBA00022737"/>
    </source>
</evidence>
<protein>
    <submittedName>
        <fullName evidence="5">Uncharacterized protein</fullName>
    </submittedName>
</protein>
<dbReference type="PROSITE" id="PS50088">
    <property type="entry name" value="ANK_REPEAT"/>
    <property type="match status" value="1"/>
</dbReference>
<organism evidence="5 6">
    <name type="scientific">Paramecium sonneborni</name>
    <dbReference type="NCBI Taxonomy" id="65129"/>
    <lineage>
        <taxon>Eukaryota</taxon>
        <taxon>Sar</taxon>
        <taxon>Alveolata</taxon>
        <taxon>Ciliophora</taxon>
        <taxon>Intramacronucleata</taxon>
        <taxon>Oligohymenophorea</taxon>
        <taxon>Peniculida</taxon>
        <taxon>Parameciidae</taxon>
        <taxon>Paramecium</taxon>
    </lineage>
</organism>
<evidence type="ECO:0000256" key="2">
    <source>
        <dbReference type="ARBA" id="ARBA00023043"/>
    </source>
</evidence>
<proteinExistence type="predicted"/>
<dbReference type="InterPro" id="IPR002110">
    <property type="entry name" value="Ankyrin_rpt"/>
</dbReference>
<gene>
    <name evidence="5" type="ORF">PSON_ATCC_30995.1.T0070048</name>
</gene>
<dbReference type="PANTHER" id="PTHR24124">
    <property type="entry name" value="ANKYRIN REPEAT FAMILY A"/>
    <property type="match status" value="1"/>
</dbReference>
<dbReference type="PROSITE" id="PS50297">
    <property type="entry name" value="ANK_REP_REGION"/>
    <property type="match status" value="1"/>
</dbReference>
<dbReference type="EMBL" id="CAJJDN010000007">
    <property type="protein sequence ID" value="CAD8052862.1"/>
    <property type="molecule type" value="Genomic_DNA"/>
</dbReference>
<feature type="repeat" description="ANK" evidence="3">
    <location>
        <begin position="790"/>
        <end position="822"/>
    </location>
</feature>
<evidence type="ECO:0000256" key="3">
    <source>
        <dbReference type="PROSITE-ProRule" id="PRU00023"/>
    </source>
</evidence>
<evidence type="ECO:0000313" key="5">
    <source>
        <dbReference type="EMBL" id="CAD8052862.1"/>
    </source>
</evidence>
<keyword evidence="1" id="KW-0677">Repeat</keyword>
<dbReference type="PANTHER" id="PTHR24124:SF14">
    <property type="entry name" value="CHROMOSOME UNDETERMINED SCAFFOLD_25, WHOLE GENOME SHOTGUN SEQUENCE"/>
    <property type="match status" value="1"/>
</dbReference>
<keyword evidence="2 3" id="KW-0040">ANK repeat</keyword>
<sequence>MKQFENNYYVKSLIKPISQVSTNSAVTRSIEQKPPSYLTFTRKKHKRKNETAIKLPELQPSSIRAKTEQDQPVVNQLKKSIIIISRKPSGVVLSQRIKTQPSIQVWEPEIKEIQEVQQINLNQPQFIDVLCEELILKQKLPELQKKNKIICKIKINELEIFQDRSSRILRKIIQLLKTQRERSEEKELKNKIATDTQMFKSNIFLQTQTQTQYLPQQSLHNSKEMLFQQQLSAIPKKHTKFSSQITLTHQDESLKPMKSLIEAIKEKPQDIVKQPSISATTPQFPINNKKKIKVLIECTEEQKQNKMEFYIPQYMEEDSTKILQQQNEVLEIKNTKKSNIYSLVSKNMFNKKINKLQNINDQITDEFHSDKATQFIRYYLQNYILKCLNQNKLKEKREDEIIQDIIRQDSRIDQQLLISKTLLDQSIIQDFQTTRLLDINSVIYRCPEPYDSQNSIMISDYSYLTSKSQMEYSYDEGMKLKFLCSSGLFSQSNQKEKFIKSIISTISDESKNKLLHMEIIAFENDIKQIIHIDYELPHQPHLEAINRLFLRIHRRDRKKYLQKFMKKYEIICVGLFEDNFKHLMNNAEKRFIKFCYQQQSNSLMDNTSLKCSNMLKSRHQRETTIETIPKQMNLMTLSLPPGTKSRSESPSNISETKTQKNGSQNQQGLVRNASRKPLQKFLQVQGVTKIQSQSQISKVNNLSVVKEKEQQIIIKQNQQTQQNNKQTNPNQLSMDPYSLLFRNMMIQQTKNEDKTLTEKIFMIIEEHRLSDLKEILKLEATFDINYQNDEGNTMLISASKCGATLIVEYLLKNGADVNTQNYIGQTAMDIALENYQFATADIIFKYLKPENRSF</sequence>
<dbReference type="AlphaFoldDB" id="A0A8S1KJ07"/>
<comment type="caution">
    <text evidence="5">The sequence shown here is derived from an EMBL/GenBank/DDBJ whole genome shotgun (WGS) entry which is preliminary data.</text>
</comment>
<name>A0A8S1KJ07_9CILI</name>
<keyword evidence="6" id="KW-1185">Reference proteome</keyword>
<dbReference type="Pfam" id="PF13857">
    <property type="entry name" value="Ank_5"/>
    <property type="match status" value="1"/>
</dbReference>
<dbReference type="GO" id="GO:0005634">
    <property type="term" value="C:nucleus"/>
    <property type="evidence" value="ECO:0007669"/>
    <property type="project" value="TreeGrafter"/>
</dbReference>
<accession>A0A8S1KJ07</accession>
<feature type="region of interest" description="Disordered" evidence="4">
    <location>
        <begin position="637"/>
        <end position="668"/>
    </location>
</feature>
<dbReference type="OrthoDB" id="46564at2759"/>
<evidence type="ECO:0000313" key="6">
    <source>
        <dbReference type="Proteomes" id="UP000692954"/>
    </source>
</evidence>